<dbReference type="InterPro" id="IPR032623">
    <property type="entry name" value="FecR_N"/>
</dbReference>
<reference evidence="3 4" key="1">
    <citation type="submission" date="2017-05" db="EMBL/GenBank/DDBJ databases">
        <title>Whole genome sequence of Pseudomonas putida isolate 1312 commercialized as a biostimulant.</title>
        <authorList>
            <person name="Crovadore J."/>
            <person name="Blanc P."/>
            <person name="Chablais R."/>
            <person name="Cochard B."/>
            <person name="Grizard D."/>
            <person name="Lefort F."/>
        </authorList>
    </citation>
    <scope>NUCLEOTIDE SEQUENCE [LARGE SCALE GENOMIC DNA]</scope>
    <source>
        <strain evidence="3 4">1312</strain>
    </source>
</reference>
<dbReference type="InterPro" id="IPR006860">
    <property type="entry name" value="FecR"/>
</dbReference>
<dbReference type="EMBL" id="NFSB01000078">
    <property type="protein sequence ID" value="OUM31464.1"/>
    <property type="molecule type" value="Genomic_DNA"/>
</dbReference>
<dbReference type="Gene3D" id="2.60.120.1440">
    <property type="match status" value="1"/>
</dbReference>
<comment type="caution">
    <text evidence="3">The sequence shown here is derived from an EMBL/GenBank/DDBJ whole genome shotgun (WGS) entry which is preliminary data.</text>
</comment>
<evidence type="ECO:0000259" key="2">
    <source>
        <dbReference type="Pfam" id="PF16220"/>
    </source>
</evidence>
<dbReference type="GO" id="GO:0016989">
    <property type="term" value="F:sigma factor antagonist activity"/>
    <property type="evidence" value="ECO:0007669"/>
    <property type="project" value="TreeGrafter"/>
</dbReference>
<dbReference type="PANTHER" id="PTHR30273">
    <property type="entry name" value="PERIPLASMIC SIGNAL SENSOR AND SIGMA FACTOR ACTIVATOR FECR-RELATED"/>
    <property type="match status" value="1"/>
</dbReference>
<gene>
    <name evidence="3" type="ORF">B8W72_15915</name>
</gene>
<dbReference type="Proteomes" id="UP000196082">
    <property type="component" value="Unassembled WGS sequence"/>
</dbReference>
<proteinExistence type="predicted"/>
<accession>A0A1Y3L2B1</accession>
<dbReference type="AlphaFoldDB" id="A0A1Y3L2B1"/>
<sequence>MSVTDPRQREALEQAVQWYTLLQSGAARPQDHLGWQHWLQQGAANQWAWQQIEHLQQRLQGVPAAVAGRTLELAGQAQHNTRRSVLKGVALMLGGSSLGWLGVDQFENGAWLADYHTAVGQRLPVALADGGQLMLNTDSSADVRYDAQQRLVHLRQGEVMVTTANDPAGRPFFVHTQHGRVQALGTRFSVRLLEGQTQVSVFEHQVRITPAHGHPLLLQPGQYCRFSAANAGPTRSLAAAQDAWTQGLLVANEQALGTLIAELARYRRGWLRCDPSAAGLRVSGTFPVDDTDKALRAIASVLPIDIVQRTRYWVSVNALHTG</sequence>
<organism evidence="3 4">
    <name type="scientific">Pseudomonas putida</name>
    <name type="common">Arthrobacter siderocapsulatus</name>
    <dbReference type="NCBI Taxonomy" id="303"/>
    <lineage>
        <taxon>Bacteria</taxon>
        <taxon>Pseudomonadati</taxon>
        <taxon>Pseudomonadota</taxon>
        <taxon>Gammaproteobacteria</taxon>
        <taxon>Pseudomonadales</taxon>
        <taxon>Pseudomonadaceae</taxon>
        <taxon>Pseudomonas</taxon>
    </lineage>
</organism>
<dbReference type="PIRSF" id="PIRSF018266">
    <property type="entry name" value="FecR"/>
    <property type="match status" value="1"/>
</dbReference>
<dbReference type="RefSeq" id="WP_086976710.1">
    <property type="nucleotide sequence ID" value="NZ_NFSB01000078.1"/>
</dbReference>
<protein>
    <recommendedName>
        <fullName evidence="5">Iron dicitrate transport regulator FecR</fullName>
    </recommendedName>
</protein>
<dbReference type="Pfam" id="PF04773">
    <property type="entry name" value="FecR"/>
    <property type="match status" value="1"/>
</dbReference>
<evidence type="ECO:0000313" key="3">
    <source>
        <dbReference type="EMBL" id="OUM31464.1"/>
    </source>
</evidence>
<dbReference type="InterPro" id="IPR012373">
    <property type="entry name" value="Ferrdict_sens_TM"/>
</dbReference>
<dbReference type="PANTHER" id="PTHR30273:SF2">
    <property type="entry name" value="PROTEIN FECR"/>
    <property type="match status" value="1"/>
</dbReference>
<name>A0A1Y3L2B1_PSEPU</name>
<dbReference type="Pfam" id="PF16220">
    <property type="entry name" value="DUF4880"/>
    <property type="match status" value="1"/>
</dbReference>
<evidence type="ECO:0000259" key="1">
    <source>
        <dbReference type="Pfam" id="PF04773"/>
    </source>
</evidence>
<evidence type="ECO:0000313" key="4">
    <source>
        <dbReference type="Proteomes" id="UP000196082"/>
    </source>
</evidence>
<feature type="domain" description="FecR protein" evidence="1">
    <location>
        <begin position="114"/>
        <end position="206"/>
    </location>
</feature>
<evidence type="ECO:0008006" key="5">
    <source>
        <dbReference type="Google" id="ProtNLM"/>
    </source>
</evidence>
<feature type="domain" description="FecR N-terminal" evidence="2">
    <location>
        <begin position="13"/>
        <end position="55"/>
    </location>
</feature>